<evidence type="ECO:0000313" key="2">
    <source>
        <dbReference type="Proteomes" id="UP000053647"/>
    </source>
</evidence>
<proteinExistence type="predicted"/>
<dbReference type="HOGENOM" id="CLU_196976_0_0_1"/>
<sequence length="62" mass="7482">MQTGRQLRSLFATILLHCNPVEPHHLWLETKENLCDDLRHYLIRRQGILEPTEEQIYDYGLY</sequence>
<reference evidence="2" key="2">
    <citation type="submission" date="2015-01" db="EMBL/GenBank/DDBJ databases">
        <title>Evolutionary Origins and Diversification of the Mycorrhizal Mutualists.</title>
        <authorList>
            <consortium name="DOE Joint Genome Institute"/>
            <consortium name="Mycorrhizal Genomics Consortium"/>
            <person name="Kohler A."/>
            <person name="Kuo A."/>
            <person name="Nagy L.G."/>
            <person name="Floudas D."/>
            <person name="Copeland A."/>
            <person name="Barry K.W."/>
            <person name="Cichocki N."/>
            <person name="Veneault-Fourrey C."/>
            <person name="LaButti K."/>
            <person name="Lindquist E.A."/>
            <person name="Lipzen A."/>
            <person name="Lundell T."/>
            <person name="Morin E."/>
            <person name="Murat C."/>
            <person name="Riley R."/>
            <person name="Ohm R."/>
            <person name="Sun H."/>
            <person name="Tunlid A."/>
            <person name="Henrissat B."/>
            <person name="Grigoriev I.V."/>
            <person name="Hibbett D.S."/>
            <person name="Martin F."/>
        </authorList>
    </citation>
    <scope>NUCLEOTIDE SEQUENCE [LARGE SCALE GENOMIC DNA]</scope>
    <source>
        <strain evidence="2">ATCC 200175</strain>
    </source>
</reference>
<accession>A0A0C9TDW3</accession>
<reference evidence="1 2" key="1">
    <citation type="submission" date="2014-06" db="EMBL/GenBank/DDBJ databases">
        <authorList>
            <consortium name="DOE Joint Genome Institute"/>
            <person name="Kuo A."/>
            <person name="Kohler A."/>
            <person name="Nagy L.G."/>
            <person name="Floudas D."/>
            <person name="Copeland A."/>
            <person name="Barry K.W."/>
            <person name="Cichocki N."/>
            <person name="Veneault-Fourrey C."/>
            <person name="LaButti K."/>
            <person name="Lindquist E.A."/>
            <person name="Lipzen A."/>
            <person name="Lundell T."/>
            <person name="Morin E."/>
            <person name="Murat C."/>
            <person name="Sun H."/>
            <person name="Tunlid A."/>
            <person name="Henrissat B."/>
            <person name="Grigoriev I.V."/>
            <person name="Hibbett D.S."/>
            <person name="Martin F."/>
            <person name="Nordberg H.P."/>
            <person name="Cantor M.N."/>
            <person name="Hua S.X."/>
        </authorList>
    </citation>
    <scope>NUCLEOTIDE SEQUENCE [LARGE SCALE GENOMIC DNA]</scope>
    <source>
        <strain evidence="1 2">ATCC 200175</strain>
    </source>
</reference>
<dbReference type="EMBL" id="KN820972">
    <property type="protein sequence ID" value="KIJ05446.1"/>
    <property type="molecule type" value="Genomic_DNA"/>
</dbReference>
<feature type="non-terminal residue" evidence="1">
    <location>
        <position position="62"/>
    </location>
</feature>
<gene>
    <name evidence="1" type="ORF">PAXINDRAFT_30314</name>
</gene>
<keyword evidence="2" id="KW-1185">Reference proteome</keyword>
<dbReference type="OrthoDB" id="1728974at2759"/>
<protein>
    <submittedName>
        <fullName evidence="1">Uncharacterized protein</fullName>
    </submittedName>
</protein>
<dbReference type="AlphaFoldDB" id="A0A0C9TDW3"/>
<name>A0A0C9TDW3_PAXIN</name>
<organism evidence="1 2">
    <name type="scientific">Paxillus involutus ATCC 200175</name>
    <dbReference type="NCBI Taxonomy" id="664439"/>
    <lineage>
        <taxon>Eukaryota</taxon>
        <taxon>Fungi</taxon>
        <taxon>Dikarya</taxon>
        <taxon>Basidiomycota</taxon>
        <taxon>Agaricomycotina</taxon>
        <taxon>Agaricomycetes</taxon>
        <taxon>Agaricomycetidae</taxon>
        <taxon>Boletales</taxon>
        <taxon>Paxilineae</taxon>
        <taxon>Paxillaceae</taxon>
        <taxon>Paxillus</taxon>
    </lineage>
</organism>
<evidence type="ECO:0000313" key="1">
    <source>
        <dbReference type="EMBL" id="KIJ05446.1"/>
    </source>
</evidence>
<dbReference type="Proteomes" id="UP000053647">
    <property type="component" value="Unassembled WGS sequence"/>
</dbReference>